<evidence type="ECO:0008006" key="5">
    <source>
        <dbReference type="Google" id="ProtNLM"/>
    </source>
</evidence>
<evidence type="ECO:0000256" key="2">
    <source>
        <dbReference type="SAM" id="Phobius"/>
    </source>
</evidence>
<organism evidence="3 4">
    <name type="scientific">Mycolicibacterium smegmatis (strain MKD8)</name>
    <name type="common">Mycobacterium smegmatis</name>
    <dbReference type="NCBI Taxonomy" id="1214915"/>
    <lineage>
        <taxon>Bacteria</taxon>
        <taxon>Bacillati</taxon>
        <taxon>Actinomycetota</taxon>
        <taxon>Actinomycetes</taxon>
        <taxon>Mycobacteriales</taxon>
        <taxon>Mycobacteriaceae</taxon>
        <taxon>Mycolicibacterium</taxon>
    </lineage>
</organism>
<evidence type="ECO:0000313" key="4">
    <source>
        <dbReference type="Proteomes" id="UP000011200"/>
    </source>
</evidence>
<keyword evidence="2" id="KW-1133">Transmembrane helix</keyword>
<feature type="region of interest" description="Disordered" evidence="1">
    <location>
        <begin position="212"/>
        <end position="248"/>
    </location>
</feature>
<evidence type="ECO:0000313" key="3">
    <source>
        <dbReference type="EMBL" id="AWT56780.1"/>
    </source>
</evidence>
<protein>
    <recommendedName>
        <fullName evidence="5">Chain length determinant protein</fullName>
    </recommendedName>
</protein>
<gene>
    <name evidence="3" type="ORF">D806_058400</name>
</gene>
<reference evidence="3 4" key="1">
    <citation type="journal article" date="2013" name="Genome Announc.">
        <title>Draft genome sequence of MKD8, a conjugal recipient Mycobacterium smegmatis strain.</title>
        <authorList>
            <person name="Gray T.A."/>
            <person name="Palumbo M.J."/>
            <person name="Derbyshire K.M."/>
        </authorList>
    </citation>
    <scope>NUCLEOTIDE SEQUENCE [LARGE SCALE GENOMIC DNA]</scope>
    <source>
        <strain evidence="3 4">MKD8</strain>
    </source>
</reference>
<reference evidence="4" key="2">
    <citation type="submission" date="2018-03" db="EMBL/GenBank/DDBJ databases">
        <authorList>
            <person name="Derbyshire K."/>
            <person name="Gray T.A."/>
            <person name="Champion M."/>
        </authorList>
    </citation>
    <scope>NUCLEOTIDE SEQUENCE [LARGE SCALE GENOMIC DNA]</scope>
    <source>
        <strain evidence="4">MKD8</strain>
    </source>
</reference>
<feature type="transmembrane region" description="Helical" evidence="2">
    <location>
        <begin position="12"/>
        <end position="29"/>
    </location>
</feature>
<dbReference type="AlphaFoldDB" id="A0A2U9PY97"/>
<sequence>MDLFDVVRSCFRRWYIFFPLLLVVGWFSYSTYSSVKPVYYSNEVIGFSPPGFRIDDMPQGQPVPRNGLLDVGGASLIANMTTIGLRDPAVYDRVVSAGGGPYTTKMFPTPGGMQQLPMVMIEVTLDEPGQVSTTLALLAEEAKVTVREMQERAAVPENVMVTSFIVSPAGTPMPAMPSRTRSTIVIFAAGLGLSILLTVVVDLVLTRRKSRAQQRAAVPGRTGTAPDHEDVIEDNENIRAAEGTVEAR</sequence>
<evidence type="ECO:0000256" key="1">
    <source>
        <dbReference type="SAM" id="MobiDB-lite"/>
    </source>
</evidence>
<keyword evidence="2" id="KW-0472">Membrane</keyword>
<feature type="transmembrane region" description="Helical" evidence="2">
    <location>
        <begin position="184"/>
        <end position="205"/>
    </location>
</feature>
<proteinExistence type="predicted"/>
<keyword evidence="2" id="KW-0812">Transmembrane</keyword>
<accession>A0A2U9PY97</accession>
<dbReference type="EMBL" id="CP027541">
    <property type="protein sequence ID" value="AWT56780.1"/>
    <property type="molecule type" value="Genomic_DNA"/>
</dbReference>
<dbReference type="Proteomes" id="UP000011200">
    <property type="component" value="Chromosome"/>
</dbReference>
<name>A0A2U9PY97_MYCSE</name>
<dbReference type="RefSeq" id="WP_003897359.1">
    <property type="nucleotide sequence ID" value="NZ_CP027541.1"/>
</dbReference>